<proteinExistence type="predicted"/>
<evidence type="ECO:0000313" key="12">
    <source>
        <dbReference type="Proteomes" id="UP001149813"/>
    </source>
</evidence>
<keyword evidence="3" id="KW-0288">FMN</keyword>
<evidence type="ECO:0000256" key="3">
    <source>
        <dbReference type="ARBA" id="ARBA00022643"/>
    </source>
</evidence>
<dbReference type="CDD" id="cd02801">
    <property type="entry name" value="DUS_like_FMN"/>
    <property type="match status" value="1"/>
</dbReference>
<protein>
    <submittedName>
        <fullName evidence="11">tRNA dihydrouridine synthase</fullName>
        <ecNumber evidence="11">1.3.1.90</ecNumber>
    </submittedName>
</protein>
<dbReference type="InterPro" id="IPR029756">
    <property type="entry name" value="MTH1187/YkoF-like"/>
</dbReference>
<organism evidence="11 12">
    <name type="scientific">Coemansia erecta</name>
    <dbReference type="NCBI Taxonomy" id="147472"/>
    <lineage>
        <taxon>Eukaryota</taxon>
        <taxon>Fungi</taxon>
        <taxon>Fungi incertae sedis</taxon>
        <taxon>Zoopagomycota</taxon>
        <taxon>Kickxellomycotina</taxon>
        <taxon>Kickxellomycetes</taxon>
        <taxon>Kickxellales</taxon>
        <taxon>Kickxellaceae</taxon>
        <taxon>Coemansia</taxon>
    </lineage>
</organism>
<name>A0A9W7Y3A1_9FUNG</name>
<feature type="domain" description="Thiamine-binding protein" evidence="10">
    <location>
        <begin position="260"/>
        <end position="326"/>
    </location>
</feature>
<accession>A0A9W7Y3A1</accession>
<evidence type="ECO:0000256" key="8">
    <source>
        <dbReference type="ARBA" id="ARBA00049447"/>
    </source>
</evidence>
<reference evidence="11" key="1">
    <citation type="submission" date="2022-07" db="EMBL/GenBank/DDBJ databases">
        <title>Phylogenomic reconstructions and comparative analyses of Kickxellomycotina fungi.</title>
        <authorList>
            <person name="Reynolds N.K."/>
            <person name="Stajich J.E."/>
            <person name="Barry K."/>
            <person name="Grigoriev I.V."/>
            <person name="Crous P."/>
            <person name="Smith M.E."/>
        </authorList>
    </citation>
    <scope>NUCLEOTIDE SEQUENCE</scope>
    <source>
        <strain evidence="11">NBRC 32514</strain>
    </source>
</reference>
<dbReference type="AlphaFoldDB" id="A0A9W7Y3A1"/>
<keyword evidence="6 11" id="KW-0560">Oxidoreductase</keyword>
<dbReference type="SUPFAM" id="SSF89957">
    <property type="entry name" value="MTH1187/YkoF-like"/>
    <property type="match status" value="1"/>
</dbReference>
<dbReference type="Pfam" id="PF01207">
    <property type="entry name" value="Dus"/>
    <property type="match status" value="1"/>
</dbReference>
<dbReference type="Gene3D" id="3.30.70.930">
    <property type="match status" value="1"/>
</dbReference>
<dbReference type="GO" id="GO:0006397">
    <property type="term" value="P:mRNA processing"/>
    <property type="evidence" value="ECO:0007669"/>
    <property type="project" value="UniProtKB-KW"/>
</dbReference>
<dbReference type="InterPro" id="IPR002767">
    <property type="entry name" value="Thiamine_BP"/>
</dbReference>
<dbReference type="EMBL" id="JANBOJ010000067">
    <property type="protein sequence ID" value="KAJ1723438.1"/>
    <property type="molecule type" value="Genomic_DNA"/>
</dbReference>
<dbReference type="InterPro" id="IPR013785">
    <property type="entry name" value="Aldolase_TIM"/>
</dbReference>
<dbReference type="InterPro" id="IPR018517">
    <property type="entry name" value="tRNA_hU_synthase_CS"/>
</dbReference>
<dbReference type="PROSITE" id="PS01136">
    <property type="entry name" value="UPF0034"/>
    <property type="match status" value="1"/>
</dbReference>
<dbReference type="Proteomes" id="UP001149813">
    <property type="component" value="Unassembled WGS sequence"/>
</dbReference>
<dbReference type="EC" id="1.3.1.90" evidence="11"/>
<dbReference type="SUPFAM" id="SSF51395">
    <property type="entry name" value="FMN-linked oxidoreductases"/>
    <property type="match status" value="1"/>
</dbReference>
<gene>
    <name evidence="11" type="primary">DUS4</name>
    <name evidence="11" type="ORF">LPJ53_002248</name>
</gene>
<evidence type="ECO:0000256" key="5">
    <source>
        <dbReference type="ARBA" id="ARBA00022694"/>
    </source>
</evidence>
<evidence type="ECO:0000256" key="4">
    <source>
        <dbReference type="ARBA" id="ARBA00022664"/>
    </source>
</evidence>
<evidence type="ECO:0000259" key="9">
    <source>
        <dbReference type="Pfam" id="PF01207"/>
    </source>
</evidence>
<comment type="cofactor">
    <cofactor evidence="1">
        <name>FMN</name>
        <dbReference type="ChEBI" id="CHEBI:58210"/>
    </cofactor>
</comment>
<dbReference type="GO" id="GO:0102266">
    <property type="term" value="F:tRNA-dihydrouridine20a synthase activity"/>
    <property type="evidence" value="ECO:0007669"/>
    <property type="project" value="UniProtKB-EC"/>
</dbReference>
<comment type="catalytic activity">
    <reaction evidence="7">
        <text>a 5,6-dihydrouridine in mRNA + NAD(+) = a uridine in mRNA + NADH + H(+)</text>
        <dbReference type="Rhea" id="RHEA:69851"/>
        <dbReference type="Rhea" id="RHEA-COMP:14658"/>
        <dbReference type="Rhea" id="RHEA-COMP:17789"/>
        <dbReference type="ChEBI" id="CHEBI:15378"/>
        <dbReference type="ChEBI" id="CHEBI:57540"/>
        <dbReference type="ChEBI" id="CHEBI:57945"/>
        <dbReference type="ChEBI" id="CHEBI:65315"/>
        <dbReference type="ChEBI" id="CHEBI:74443"/>
    </reaction>
    <physiologicalReaction direction="right-to-left" evidence="7">
        <dbReference type="Rhea" id="RHEA:69853"/>
    </physiologicalReaction>
</comment>
<comment type="catalytic activity">
    <reaction evidence="8">
        <text>a 5,6-dihydrouridine in mRNA + NADP(+) = a uridine in mRNA + NADPH + H(+)</text>
        <dbReference type="Rhea" id="RHEA:69855"/>
        <dbReference type="Rhea" id="RHEA-COMP:14658"/>
        <dbReference type="Rhea" id="RHEA-COMP:17789"/>
        <dbReference type="ChEBI" id="CHEBI:15378"/>
        <dbReference type="ChEBI" id="CHEBI:57783"/>
        <dbReference type="ChEBI" id="CHEBI:58349"/>
        <dbReference type="ChEBI" id="CHEBI:65315"/>
        <dbReference type="ChEBI" id="CHEBI:74443"/>
    </reaction>
    <physiologicalReaction direction="right-to-left" evidence="8">
        <dbReference type="Rhea" id="RHEA:69857"/>
    </physiologicalReaction>
</comment>
<dbReference type="OrthoDB" id="9977870at2759"/>
<evidence type="ECO:0000256" key="2">
    <source>
        <dbReference type="ARBA" id="ARBA00022630"/>
    </source>
</evidence>
<evidence type="ECO:0000256" key="1">
    <source>
        <dbReference type="ARBA" id="ARBA00001917"/>
    </source>
</evidence>
<dbReference type="InterPro" id="IPR035587">
    <property type="entry name" value="DUS-like_FMN-bd"/>
</dbReference>
<keyword evidence="2" id="KW-0285">Flavoprotein</keyword>
<evidence type="ECO:0000259" key="10">
    <source>
        <dbReference type="Pfam" id="PF01910"/>
    </source>
</evidence>
<dbReference type="Pfam" id="PF01910">
    <property type="entry name" value="Thiamine_BP"/>
    <property type="match status" value="1"/>
</dbReference>
<dbReference type="GO" id="GO:0050660">
    <property type="term" value="F:flavin adenine dinucleotide binding"/>
    <property type="evidence" value="ECO:0007669"/>
    <property type="project" value="InterPro"/>
</dbReference>
<keyword evidence="12" id="KW-1185">Reference proteome</keyword>
<dbReference type="Gene3D" id="3.20.20.70">
    <property type="entry name" value="Aldolase class I"/>
    <property type="match status" value="1"/>
</dbReference>
<dbReference type="PANTHER" id="PTHR11082">
    <property type="entry name" value="TRNA-DIHYDROURIDINE SYNTHASE"/>
    <property type="match status" value="1"/>
</dbReference>
<sequence length="345" mass="38604">MVRYSKGAFREVLRDYNVDIAYTPMILADVFKSSEFARQDYTTNDKDCPVVVQFAAHDPADLAHAAQIVAPFADGIDLNCGCPQKWAYKEKIGAYLSDRPEIVHEMVRAVKAAVNIPCSVKIRKHPTDIRQTIELVRRAQMMGVDWITVHGRTRHQKSTEPVDYESIRLVKESVDVPVLANGGIFDISDADTMYEKTGVDGVMAARGLLQNPALFAGYKHTPLDCVEKYVNRALAYGTPTPILHHHIMYMMESQMSSVERRYIAGVKTILEASGLQHTMHDSGTNFQGDYALVSEVVQQCMESVLENGAPRVLCYVKLGARTDKNYQNEIPAADKVRNFLESSTK</sequence>
<evidence type="ECO:0000256" key="7">
    <source>
        <dbReference type="ARBA" id="ARBA00048342"/>
    </source>
</evidence>
<comment type="caution">
    <text evidence="11">The sequence shown here is derived from an EMBL/GenBank/DDBJ whole genome shotgun (WGS) entry which is preliminary data.</text>
</comment>
<evidence type="ECO:0000256" key="6">
    <source>
        <dbReference type="ARBA" id="ARBA00023002"/>
    </source>
</evidence>
<keyword evidence="4" id="KW-0507">mRNA processing</keyword>
<dbReference type="PANTHER" id="PTHR11082:SF31">
    <property type="entry name" value="TRNA-DIHYDROURIDINE(20A_20B) SYNTHASE [NAD(P)+]-LIKE"/>
    <property type="match status" value="1"/>
</dbReference>
<evidence type="ECO:0000313" key="11">
    <source>
        <dbReference type="EMBL" id="KAJ1723438.1"/>
    </source>
</evidence>
<keyword evidence="5" id="KW-0819">tRNA processing</keyword>
<feature type="domain" description="DUS-like FMN-binding" evidence="9">
    <location>
        <begin position="1"/>
        <end position="254"/>
    </location>
</feature>